<evidence type="ECO:0000256" key="1">
    <source>
        <dbReference type="SAM" id="SignalP"/>
    </source>
</evidence>
<dbReference type="RefSeq" id="WP_120640373.1">
    <property type="nucleotide sequence ID" value="NZ_RAQU01000195.1"/>
</dbReference>
<organism evidence="2 5">
    <name type="scientific">Teichococcus wenyumeiae</name>
    <dbReference type="NCBI Taxonomy" id="2478470"/>
    <lineage>
        <taxon>Bacteria</taxon>
        <taxon>Pseudomonadati</taxon>
        <taxon>Pseudomonadota</taxon>
        <taxon>Alphaproteobacteria</taxon>
        <taxon>Acetobacterales</taxon>
        <taxon>Roseomonadaceae</taxon>
        <taxon>Roseomonas</taxon>
    </lineage>
</organism>
<dbReference type="Proteomes" id="UP000274097">
    <property type="component" value="Unassembled WGS sequence"/>
</dbReference>
<sequence>MTCKHGLMATLAGFLLLGGVAVAQPAPASPRIRGTIDRIDGNTLAIKPRTGAAVTVTLAGDARIVGVKKADLSEVQSGSYIGAASVPQPDGTAKALEVTVFPPSLKGVGEGSFAYDLGSNSTMTNGTIGDLVVSNGRVMTVHYNGNGTGEKKIFVPEDVPIVLLDPTATKAQLTVGAHVIVGTAKAPDGSLTAKLVSVGENGLVPPM</sequence>
<dbReference type="EMBL" id="RFLX01000071">
    <property type="protein sequence ID" value="RMI15225.1"/>
    <property type="molecule type" value="Genomic_DNA"/>
</dbReference>
<accession>A0A3A9JBP6</accession>
<reference evidence="2 5" key="1">
    <citation type="submission" date="2018-09" db="EMBL/GenBank/DDBJ databases">
        <title>Roseomonas sp. nov., isolated from feces of Tibetan antelopes in the Qinghai-Tibet plateau, China.</title>
        <authorList>
            <person name="Tian Z."/>
        </authorList>
    </citation>
    <scope>NUCLEOTIDE SEQUENCE [LARGE SCALE GENOMIC DNA]</scope>
    <source>
        <strain evidence="3 4">Z23</strain>
        <strain evidence="2 5">Z24</strain>
    </source>
</reference>
<evidence type="ECO:0000313" key="3">
    <source>
        <dbReference type="EMBL" id="RMI15225.1"/>
    </source>
</evidence>
<comment type="caution">
    <text evidence="2">The sequence shown here is derived from an EMBL/GenBank/DDBJ whole genome shotgun (WGS) entry which is preliminary data.</text>
</comment>
<keyword evidence="1" id="KW-0732">Signal</keyword>
<dbReference type="AlphaFoldDB" id="A0A3A9JBP6"/>
<keyword evidence="4" id="KW-1185">Reference proteome</keyword>
<dbReference type="OrthoDB" id="9799947at2"/>
<evidence type="ECO:0000313" key="2">
    <source>
        <dbReference type="EMBL" id="RKK01985.1"/>
    </source>
</evidence>
<dbReference type="InParanoid" id="A0A3A9JBP6"/>
<proteinExistence type="predicted"/>
<dbReference type="EMBL" id="RAQU01000195">
    <property type="protein sequence ID" value="RKK01985.1"/>
    <property type="molecule type" value="Genomic_DNA"/>
</dbReference>
<evidence type="ECO:0000313" key="5">
    <source>
        <dbReference type="Proteomes" id="UP000278036"/>
    </source>
</evidence>
<protein>
    <submittedName>
        <fullName evidence="2">Uncharacterized protein</fullName>
    </submittedName>
</protein>
<name>A0A3A9JBP6_9PROT</name>
<gene>
    <name evidence="2" type="ORF">D6Z83_22105</name>
    <name evidence="3" type="ORF">EBE87_26680</name>
</gene>
<dbReference type="Proteomes" id="UP000278036">
    <property type="component" value="Unassembled WGS sequence"/>
</dbReference>
<feature type="chain" id="PRO_5017367965" evidence="1">
    <location>
        <begin position="24"/>
        <end position="207"/>
    </location>
</feature>
<feature type="signal peptide" evidence="1">
    <location>
        <begin position="1"/>
        <end position="23"/>
    </location>
</feature>
<evidence type="ECO:0000313" key="4">
    <source>
        <dbReference type="Proteomes" id="UP000274097"/>
    </source>
</evidence>